<name>A0A8J8P1R1_HALGN</name>
<dbReference type="EMBL" id="RRYP01001149">
    <property type="protein sequence ID" value="TNV86347.1"/>
    <property type="molecule type" value="Genomic_DNA"/>
</dbReference>
<evidence type="ECO:0000313" key="3">
    <source>
        <dbReference type="Proteomes" id="UP000785679"/>
    </source>
</evidence>
<feature type="region of interest" description="Disordered" evidence="1">
    <location>
        <begin position="1"/>
        <end position="24"/>
    </location>
</feature>
<sequence length="143" mass="16871">MFAKKQGTQTRRRNPRETIRTTMDDQSVSVIYPDSQFREVSLRPQLILHSSHVPDEDTDSEEDHLNWFPHFADKERQDYINKMNRRKKEVTEGIRLVPFGFEGIIRFNQRANANQRQVIQQQNGQTGFEMHKQGRKEVMGGAR</sequence>
<comment type="caution">
    <text evidence="2">The sequence shown here is derived from an EMBL/GenBank/DDBJ whole genome shotgun (WGS) entry which is preliminary data.</text>
</comment>
<accession>A0A8J8P1R1</accession>
<gene>
    <name evidence="2" type="ORF">FGO68_gene15093</name>
</gene>
<evidence type="ECO:0000256" key="1">
    <source>
        <dbReference type="SAM" id="MobiDB-lite"/>
    </source>
</evidence>
<dbReference type="Proteomes" id="UP000785679">
    <property type="component" value="Unassembled WGS sequence"/>
</dbReference>
<evidence type="ECO:0000313" key="2">
    <source>
        <dbReference type="EMBL" id="TNV86347.1"/>
    </source>
</evidence>
<reference evidence="2" key="1">
    <citation type="submission" date="2019-06" db="EMBL/GenBank/DDBJ databases">
        <authorList>
            <person name="Zheng W."/>
        </authorList>
    </citation>
    <scope>NUCLEOTIDE SEQUENCE</scope>
    <source>
        <strain evidence="2">QDHG01</strain>
    </source>
</reference>
<organism evidence="2 3">
    <name type="scientific">Halteria grandinella</name>
    <dbReference type="NCBI Taxonomy" id="5974"/>
    <lineage>
        <taxon>Eukaryota</taxon>
        <taxon>Sar</taxon>
        <taxon>Alveolata</taxon>
        <taxon>Ciliophora</taxon>
        <taxon>Intramacronucleata</taxon>
        <taxon>Spirotrichea</taxon>
        <taxon>Stichotrichia</taxon>
        <taxon>Sporadotrichida</taxon>
        <taxon>Halteriidae</taxon>
        <taxon>Halteria</taxon>
    </lineage>
</organism>
<proteinExistence type="predicted"/>
<protein>
    <submittedName>
        <fullName evidence="2">Uncharacterized protein</fullName>
    </submittedName>
</protein>
<keyword evidence="3" id="KW-1185">Reference proteome</keyword>
<dbReference type="AlphaFoldDB" id="A0A8J8P1R1"/>